<dbReference type="InterPro" id="IPR017871">
    <property type="entry name" value="ABC_transporter-like_CS"/>
</dbReference>
<keyword evidence="2 5" id="KW-0067">ATP-binding</keyword>
<comment type="caution">
    <text evidence="5">The sequence shown here is derived from an EMBL/GenBank/DDBJ whole genome shotgun (WGS) entry which is preliminary data.</text>
</comment>
<dbReference type="SUPFAM" id="SSF52540">
    <property type="entry name" value="P-loop containing nucleoside triphosphate hydrolases"/>
    <property type="match status" value="1"/>
</dbReference>
<dbReference type="PROSITE" id="PS50893">
    <property type="entry name" value="ABC_TRANSPORTER_2"/>
    <property type="match status" value="1"/>
</dbReference>
<dbReference type="PROSITE" id="PS00211">
    <property type="entry name" value="ABC_TRANSPORTER_1"/>
    <property type="match status" value="1"/>
</dbReference>
<dbReference type="SMART" id="SM00382">
    <property type="entry name" value="AAA"/>
    <property type="match status" value="1"/>
</dbReference>
<evidence type="ECO:0000313" key="5">
    <source>
        <dbReference type="EMBL" id="NOV96289.1"/>
    </source>
</evidence>
<keyword evidence="1" id="KW-0547">Nucleotide-binding</keyword>
<feature type="region of interest" description="Disordered" evidence="3">
    <location>
        <begin position="251"/>
        <end position="279"/>
    </location>
</feature>
<dbReference type="RefSeq" id="WP_171782489.1">
    <property type="nucleotide sequence ID" value="NZ_BAAAML010000002.1"/>
</dbReference>
<reference evidence="5 6" key="1">
    <citation type="submission" date="2020-05" db="EMBL/GenBank/DDBJ databases">
        <title>Genomic Encyclopedia of Type Strains, Phase III (KMG-III): the genomes of soil and plant-associated and newly described type strains.</title>
        <authorList>
            <person name="Whitman W."/>
        </authorList>
    </citation>
    <scope>NUCLEOTIDE SEQUENCE [LARGE SCALE GENOMIC DNA]</scope>
    <source>
        <strain evidence="5 6">KCTC 19046</strain>
    </source>
</reference>
<dbReference type="Proteomes" id="UP000757540">
    <property type="component" value="Unassembled WGS sequence"/>
</dbReference>
<dbReference type="Pfam" id="PF00005">
    <property type="entry name" value="ABC_tran"/>
    <property type="match status" value="1"/>
</dbReference>
<evidence type="ECO:0000256" key="3">
    <source>
        <dbReference type="SAM" id="MobiDB-lite"/>
    </source>
</evidence>
<dbReference type="InterPro" id="IPR003439">
    <property type="entry name" value="ABC_transporter-like_ATP-bd"/>
</dbReference>
<protein>
    <submittedName>
        <fullName evidence="5">Iron complex transport system ATP-binding protein</fullName>
    </submittedName>
</protein>
<feature type="compositionally biased region" description="Basic and acidic residues" evidence="3">
    <location>
        <begin position="261"/>
        <end position="279"/>
    </location>
</feature>
<accession>A0ABX2A0G6</accession>
<dbReference type="InterPro" id="IPR003593">
    <property type="entry name" value="AAA+_ATPase"/>
</dbReference>
<dbReference type="GO" id="GO:0005524">
    <property type="term" value="F:ATP binding"/>
    <property type="evidence" value="ECO:0007669"/>
    <property type="project" value="UniProtKB-KW"/>
</dbReference>
<dbReference type="PANTHER" id="PTHR42794:SF2">
    <property type="entry name" value="ABC TRANSPORTER ATP-BINDING PROTEIN"/>
    <property type="match status" value="1"/>
</dbReference>
<sequence>MIVADGVSHAYGDTAVLADVALRAADGEVLGLVGPNGSGKTTLLRALHRALVPDAGAVAVDGDDVDALSARSLARRVAVVVQSTDVESQLTAMDEVLLGRSPFLAPFRRAGTADEEIAARSLERVGAAHLAGREVATLSGGERQRVLVARALAQEPRYLLLDEPTNHLDVHYQHEVLHLVRDLDVTVVVVLHDLNLAARYCDRLVMIERGRVRAVGTPQDVLVPDLVEPVYGVRAQRVTAQDGCPQMLFAHRSGDGAPSAHHADVTDADVTDKVPARSG</sequence>
<name>A0ABX2A0G6_9MICO</name>
<gene>
    <name evidence="5" type="ORF">HDG69_000842</name>
</gene>
<evidence type="ECO:0000256" key="1">
    <source>
        <dbReference type="ARBA" id="ARBA00022741"/>
    </source>
</evidence>
<evidence type="ECO:0000256" key="2">
    <source>
        <dbReference type="ARBA" id="ARBA00022840"/>
    </source>
</evidence>
<dbReference type="PANTHER" id="PTHR42794">
    <property type="entry name" value="HEMIN IMPORT ATP-BINDING PROTEIN HMUV"/>
    <property type="match status" value="1"/>
</dbReference>
<dbReference type="CDD" id="cd03214">
    <property type="entry name" value="ABC_Iron-Siderophores_B12_Hemin"/>
    <property type="match status" value="1"/>
</dbReference>
<keyword evidence="6" id="KW-1185">Reference proteome</keyword>
<dbReference type="Gene3D" id="3.40.50.300">
    <property type="entry name" value="P-loop containing nucleotide triphosphate hydrolases"/>
    <property type="match status" value="1"/>
</dbReference>
<dbReference type="InterPro" id="IPR027417">
    <property type="entry name" value="P-loop_NTPase"/>
</dbReference>
<evidence type="ECO:0000259" key="4">
    <source>
        <dbReference type="PROSITE" id="PS50893"/>
    </source>
</evidence>
<evidence type="ECO:0000313" key="6">
    <source>
        <dbReference type="Proteomes" id="UP000757540"/>
    </source>
</evidence>
<organism evidence="5 6">
    <name type="scientific">Isoptericola halotolerans</name>
    <dbReference type="NCBI Taxonomy" id="300560"/>
    <lineage>
        <taxon>Bacteria</taxon>
        <taxon>Bacillati</taxon>
        <taxon>Actinomycetota</taxon>
        <taxon>Actinomycetes</taxon>
        <taxon>Micrococcales</taxon>
        <taxon>Promicromonosporaceae</taxon>
        <taxon>Isoptericola</taxon>
    </lineage>
</organism>
<proteinExistence type="predicted"/>
<feature type="domain" description="ABC transporter" evidence="4">
    <location>
        <begin position="2"/>
        <end position="234"/>
    </location>
</feature>
<dbReference type="EMBL" id="JABEZU010000001">
    <property type="protein sequence ID" value="NOV96289.1"/>
    <property type="molecule type" value="Genomic_DNA"/>
</dbReference>